<evidence type="ECO:0000256" key="3">
    <source>
        <dbReference type="ARBA" id="ARBA00022833"/>
    </source>
</evidence>
<dbReference type="PANTHER" id="PTHR47526">
    <property type="entry name" value="ATP-DEPENDENT DNA HELICASE"/>
    <property type="match status" value="1"/>
</dbReference>
<feature type="region of interest" description="Disordered" evidence="4">
    <location>
        <begin position="470"/>
        <end position="499"/>
    </location>
</feature>
<dbReference type="Gene3D" id="3.30.40.10">
    <property type="entry name" value="Zinc/RING finger domain, C3HC4 (zinc finger)"/>
    <property type="match status" value="1"/>
</dbReference>
<keyword evidence="7" id="KW-1185">Reference proteome</keyword>
<evidence type="ECO:0000256" key="1">
    <source>
        <dbReference type="ARBA" id="ARBA00022723"/>
    </source>
</evidence>
<feature type="domain" description="Zinc finger PHD-type" evidence="5">
    <location>
        <begin position="541"/>
        <end position="594"/>
    </location>
</feature>
<dbReference type="CDD" id="cd22343">
    <property type="entry name" value="PDDEXK_lambda_exonuclease-like"/>
    <property type="match status" value="1"/>
</dbReference>
<keyword evidence="3" id="KW-0862">Zinc</keyword>
<dbReference type="Pfam" id="PF09588">
    <property type="entry name" value="YqaJ"/>
    <property type="match status" value="1"/>
</dbReference>
<dbReference type="SUPFAM" id="SSF52980">
    <property type="entry name" value="Restriction endonuclease-like"/>
    <property type="match status" value="1"/>
</dbReference>
<dbReference type="SMART" id="SM00249">
    <property type="entry name" value="PHD"/>
    <property type="match status" value="1"/>
</dbReference>
<dbReference type="EMBL" id="CP111018">
    <property type="protein sequence ID" value="WAR10628.1"/>
    <property type="molecule type" value="Genomic_DNA"/>
</dbReference>
<gene>
    <name evidence="6" type="ORF">MAR_035704</name>
</gene>
<evidence type="ECO:0000256" key="4">
    <source>
        <dbReference type="SAM" id="MobiDB-lite"/>
    </source>
</evidence>
<dbReference type="CDD" id="cd15517">
    <property type="entry name" value="PHD_TCF19_like"/>
    <property type="match status" value="1"/>
</dbReference>
<reference evidence="6" key="1">
    <citation type="submission" date="2022-11" db="EMBL/GenBank/DDBJ databases">
        <title>Centuries of genome instability and evolution in soft-shell clam transmissible cancer (bioRxiv).</title>
        <authorList>
            <person name="Hart S.F.M."/>
            <person name="Yonemitsu M.A."/>
            <person name="Giersch R.M."/>
            <person name="Beal B.F."/>
            <person name="Arriagada G."/>
            <person name="Davis B.W."/>
            <person name="Ostrander E.A."/>
            <person name="Goff S.P."/>
            <person name="Metzger M.J."/>
        </authorList>
    </citation>
    <scope>NUCLEOTIDE SEQUENCE</scope>
    <source>
        <strain evidence="6">MELC-2E11</strain>
        <tissue evidence="6">Siphon/mantle</tissue>
    </source>
</reference>
<proteinExistence type="predicted"/>
<evidence type="ECO:0000313" key="7">
    <source>
        <dbReference type="Proteomes" id="UP001164746"/>
    </source>
</evidence>
<name>A0ABY7EPY3_MYAAR</name>
<dbReference type="InterPro" id="IPR011604">
    <property type="entry name" value="PDDEXK-like_dom_sf"/>
</dbReference>
<dbReference type="InterPro" id="IPR019080">
    <property type="entry name" value="YqaJ_viral_recombinase"/>
</dbReference>
<dbReference type="Gene3D" id="3.90.320.10">
    <property type="match status" value="1"/>
</dbReference>
<evidence type="ECO:0000259" key="5">
    <source>
        <dbReference type="SMART" id="SM00249"/>
    </source>
</evidence>
<dbReference type="InterPro" id="IPR013083">
    <property type="entry name" value="Znf_RING/FYVE/PHD"/>
</dbReference>
<keyword evidence="1" id="KW-0479">Metal-binding</keyword>
<dbReference type="InterPro" id="IPR011011">
    <property type="entry name" value="Znf_FYVE_PHD"/>
</dbReference>
<dbReference type="InterPro" id="IPR001965">
    <property type="entry name" value="Znf_PHD"/>
</dbReference>
<evidence type="ECO:0000256" key="2">
    <source>
        <dbReference type="ARBA" id="ARBA00022771"/>
    </source>
</evidence>
<dbReference type="PANTHER" id="PTHR47526:SF3">
    <property type="entry name" value="PHD-TYPE DOMAIN-CONTAINING PROTEIN"/>
    <property type="match status" value="1"/>
</dbReference>
<organism evidence="6 7">
    <name type="scientific">Mya arenaria</name>
    <name type="common">Soft-shell clam</name>
    <dbReference type="NCBI Taxonomy" id="6604"/>
    <lineage>
        <taxon>Eukaryota</taxon>
        <taxon>Metazoa</taxon>
        <taxon>Spiralia</taxon>
        <taxon>Lophotrochozoa</taxon>
        <taxon>Mollusca</taxon>
        <taxon>Bivalvia</taxon>
        <taxon>Autobranchia</taxon>
        <taxon>Heteroconchia</taxon>
        <taxon>Euheterodonta</taxon>
        <taxon>Imparidentia</taxon>
        <taxon>Neoheterodontei</taxon>
        <taxon>Myida</taxon>
        <taxon>Myoidea</taxon>
        <taxon>Myidae</taxon>
        <taxon>Mya</taxon>
    </lineage>
</organism>
<evidence type="ECO:0000313" key="6">
    <source>
        <dbReference type="EMBL" id="WAR10628.1"/>
    </source>
</evidence>
<feature type="compositionally biased region" description="Polar residues" evidence="4">
    <location>
        <begin position="487"/>
        <end position="496"/>
    </location>
</feature>
<keyword evidence="2" id="KW-0863">Zinc-finger</keyword>
<sequence length="595" mass="66357">MEHSSPKTTLTRPNGQIAVDANAELAKHRHEYKAKPNPGGEVIPDSFSLTSGWKCEKDGLATWPSVYITNIAEYLNGMTSSVIVNRKEKDTGIFKKVHMHDIIETSDKCIIKAKVTPSMAINQQAYDTWIVVEKDRPAGVGGRVLLCSCNHVAVVLFRVEDAVKRGIAKKSKTNVLATRNVPRTKRVMRPFKAVEMSCMKSSYGKERCQEDESILKEDASESCFEQLQEQKRHVTPKVIFPKSVVDVTLSEMEKPHHSIESVAKALSMTHEESDNICKQTVEQASSKELHHQRRGRITASLFHRVASRAKSIQKDEDANVTSLTDTLLGKKAFNPSLAMKHGTSLEPIAKKKYTLTMKKHRHIKASEIGLTVSMKHPYLAASPDLVVQCECCGKGLCEIKCPETVKDQILTEDNIKYLLEENGKIVFDTKHPYYFQRQGQMGILSRSFCDLFIYTLHGSLTVRAICGMNRNDQPSNRDENQAPLLITTGSDPNNNAIPGAAEQNVERPGISAPRALIPISTQPMKRKRKPEKGESKTPVFLCGICGLDCLDEPQSENEQSVQGYGCSVWTHYVCAGVTDELVSIALKWFCKKCKN</sequence>
<dbReference type="InterPro" id="IPR011335">
    <property type="entry name" value="Restrct_endonuc-II-like"/>
</dbReference>
<protein>
    <recommendedName>
        <fullName evidence="5">Zinc finger PHD-type domain-containing protein</fullName>
    </recommendedName>
</protein>
<accession>A0ABY7EPY3</accession>
<dbReference type="Proteomes" id="UP001164746">
    <property type="component" value="Chromosome 7"/>
</dbReference>
<dbReference type="SUPFAM" id="SSF57903">
    <property type="entry name" value="FYVE/PHD zinc finger"/>
    <property type="match status" value="1"/>
</dbReference>